<feature type="non-terminal residue" evidence="1">
    <location>
        <position position="34"/>
    </location>
</feature>
<comment type="caution">
    <text evidence="1">The sequence shown here is derived from an EMBL/GenBank/DDBJ whole genome shotgun (WGS) entry which is preliminary data.</text>
</comment>
<proteinExistence type="predicted"/>
<name>A0ABN9AVX9_9NEOB</name>
<dbReference type="EMBL" id="CATNWA010001418">
    <property type="protein sequence ID" value="CAI9540197.1"/>
    <property type="molecule type" value="Genomic_DNA"/>
</dbReference>
<keyword evidence="2" id="KW-1185">Reference proteome</keyword>
<organism evidence="1 2">
    <name type="scientific">Staurois parvus</name>
    <dbReference type="NCBI Taxonomy" id="386267"/>
    <lineage>
        <taxon>Eukaryota</taxon>
        <taxon>Metazoa</taxon>
        <taxon>Chordata</taxon>
        <taxon>Craniata</taxon>
        <taxon>Vertebrata</taxon>
        <taxon>Euteleostomi</taxon>
        <taxon>Amphibia</taxon>
        <taxon>Batrachia</taxon>
        <taxon>Anura</taxon>
        <taxon>Neobatrachia</taxon>
        <taxon>Ranoidea</taxon>
        <taxon>Ranidae</taxon>
        <taxon>Staurois</taxon>
    </lineage>
</organism>
<evidence type="ECO:0000313" key="1">
    <source>
        <dbReference type="EMBL" id="CAI9540197.1"/>
    </source>
</evidence>
<gene>
    <name evidence="1" type="ORF">SPARVUS_LOCUS1707570</name>
</gene>
<sequence>MSCQSAPAFLFWRLSHCCPYSAPVVNFINTKAAE</sequence>
<reference evidence="1" key="1">
    <citation type="submission" date="2023-05" db="EMBL/GenBank/DDBJ databases">
        <authorList>
            <person name="Stuckert A."/>
        </authorList>
    </citation>
    <scope>NUCLEOTIDE SEQUENCE</scope>
</reference>
<protein>
    <submittedName>
        <fullName evidence="1">Uncharacterized protein</fullName>
    </submittedName>
</protein>
<evidence type="ECO:0000313" key="2">
    <source>
        <dbReference type="Proteomes" id="UP001162483"/>
    </source>
</evidence>
<accession>A0ABN9AVX9</accession>
<dbReference type="Proteomes" id="UP001162483">
    <property type="component" value="Unassembled WGS sequence"/>
</dbReference>